<dbReference type="Pfam" id="PF00248">
    <property type="entry name" value="Aldo_ket_red"/>
    <property type="match status" value="1"/>
</dbReference>
<comment type="caution">
    <text evidence="2">The sequence shown here is derived from an EMBL/GenBank/DDBJ whole genome shotgun (WGS) entry which is preliminary data.</text>
</comment>
<dbReference type="Proteomes" id="UP000222310">
    <property type="component" value="Unassembled WGS sequence"/>
</dbReference>
<proteinExistence type="predicted"/>
<organism evidence="2 3">
    <name type="scientific">Nostoc linckia z8</name>
    <dbReference type="NCBI Taxonomy" id="1628746"/>
    <lineage>
        <taxon>Bacteria</taxon>
        <taxon>Bacillati</taxon>
        <taxon>Cyanobacteriota</taxon>
        <taxon>Cyanophyceae</taxon>
        <taxon>Nostocales</taxon>
        <taxon>Nostocaceae</taxon>
        <taxon>Nostoc</taxon>
    </lineage>
</organism>
<evidence type="ECO:0000313" key="3">
    <source>
        <dbReference type="Proteomes" id="UP000222310"/>
    </source>
</evidence>
<name>A0A9Q5Z578_NOSLI</name>
<dbReference type="Gene3D" id="3.20.20.100">
    <property type="entry name" value="NADP-dependent oxidoreductase domain"/>
    <property type="match status" value="1"/>
</dbReference>
<dbReference type="SUPFAM" id="SSF51430">
    <property type="entry name" value="NAD(P)-linked oxidoreductase"/>
    <property type="match status" value="1"/>
</dbReference>
<sequence>MWVRIDDADSIKTIRAAFKTSITTIATAEVYSQGHSEKIVAGALSNVLPLGRVCHQSFRQLPQV</sequence>
<accession>A0A9Q5Z578</accession>
<dbReference type="InterPro" id="IPR036812">
    <property type="entry name" value="NAD(P)_OxRdtase_dom_sf"/>
</dbReference>
<evidence type="ECO:0000313" key="2">
    <source>
        <dbReference type="EMBL" id="PHJ93980.1"/>
    </source>
</evidence>
<feature type="domain" description="NADP-dependent oxidoreductase" evidence="1">
    <location>
        <begin position="3"/>
        <end position="46"/>
    </location>
</feature>
<dbReference type="EMBL" id="LAHD01000174">
    <property type="protein sequence ID" value="PHJ93980.1"/>
    <property type="molecule type" value="Genomic_DNA"/>
</dbReference>
<evidence type="ECO:0000259" key="1">
    <source>
        <dbReference type="Pfam" id="PF00248"/>
    </source>
</evidence>
<gene>
    <name evidence="2" type="ORF">VF08_34575</name>
</gene>
<dbReference type="InterPro" id="IPR023210">
    <property type="entry name" value="NADP_OxRdtase_dom"/>
</dbReference>
<protein>
    <recommendedName>
        <fullName evidence="1">NADP-dependent oxidoreductase domain-containing protein</fullName>
    </recommendedName>
</protein>
<reference evidence="2 3" key="1">
    <citation type="submission" date="2015-02" db="EMBL/GenBank/DDBJ databases">
        <title>Nostoc linckia genome annotation.</title>
        <authorList>
            <person name="Zhou Z."/>
        </authorList>
    </citation>
    <scope>NUCLEOTIDE SEQUENCE [LARGE SCALE GENOMIC DNA]</scope>
    <source>
        <strain evidence="3">z8</strain>
    </source>
</reference>
<dbReference type="AlphaFoldDB" id="A0A9Q5Z578"/>